<dbReference type="InterPro" id="IPR010802">
    <property type="entry name" value="DUF1400"/>
</dbReference>
<dbReference type="GO" id="GO:0003847">
    <property type="term" value="F:1-alkyl-2-acetylglycerophosphocholine esterase activity"/>
    <property type="evidence" value="ECO:0007669"/>
    <property type="project" value="TreeGrafter"/>
</dbReference>
<feature type="domain" description="DUF1400" evidence="4">
    <location>
        <begin position="43"/>
        <end position="170"/>
    </location>
</feature>
<dbReference type="PANTHER" id="PTHR10272:SF13">
    <property type="entry name" value="POLY(ETHYLENE TEREPHTHALATE) HYDROLASE"/>
    <property type="match status" value="1"/>
</dbReference>
<comment type="caution">
    <text evidence="5">The sequence shown here is derived from an EMBL/GenBank/DDBJ whole genome shotgun (WGS) entry which is preliminary data.</text>
</comment>
<evidence type="ECO:0000259" key="4">
    <source>
        <dbReference type="Pfam" id="PF07176"/>
    </source>
</evidence>
<evidence type="ECO:0000256" key="3">
    <source>
        <dbReference type="ARBA" id="ARBA00023098"/>
    </source>
</evidence>
<evidence type="ECO:0000313" key="5">
    <source>
        <dbReference type="EMBL" id="HFM98458.1"/>
    </source>
</evidence>
<sequence length="564" mass="63140">MVVTHSFLRRKIASLKQLSRFSLPHAFAFGLLVALVAALPGKAAEKIYFRYGPFINSLQVSSLESFAKTGQVNADLRHYFRLARADSATQQRFRELLVKRLELQPFAVSQFFNSELGYDILDRLGQYLQTPTWSNGRQSLRAGIVLAAFDPEGFTLLNFFQKLPVNLHIDVAASLEGFRTLERVVQATVFFTQKMESFSSQESASVAVDFAQLPDLRQPGPFSVQEQRWVLKDTTRDRQLYVLVYQPSKRVAGKTPVLLLSHGLGSRPEDFADRAKHLASYGFLVALPQHPGSDAEQVQRLKKGLSRHYFLTSEFIDRPKDLSFVLDELERRNQAEFDGQLNLQSVGVGGHSFGGYGVLAAAGATIDFEFLQQQCDRRFGHLNTSLLLQCRALQLPRKTYNFRDPRVKAVLAANPVNYAIFGPKGLGQVTVPVFMIGGSDDPATPVVFEQAQSFPLLKSPVKYLALAEGQAHVNLANLDTGVTYALNSIEGLYLASPYLLQTYADAMFVAFFQADLIQDANYKPYMHSAYAEYLSRDEKFKLFVISEASENALNLAIAEFRSKR</sequence>
<gene>
    <name evidence="5" type="ORF">ENR64_12015</name>
</gene>
<organism evidence="5">
    <name type="scientific">Oscillatoriales cyanobacterium SpSt-418</name>
    <dbReference type="NCBI Taxonomy" id="2282169"/>
    <lineage>
        <taxon>Bacteria</taxon>
        <taxon>Bacillati</taxon>
        <taxon>Cyanobacteriota</taxon>
        <taxon>Cyanophyceae</taxon>
        <taxon>Oscillatoriophycideae</taxon>
        <taxon>Oscillatoriales</taxon>
    </lineage>
</organism>
<keyword evidence="3" id="KW-0443">Lipid metabolism</keyword>
<dbReference type="EMBL" id="DSRU01000172">
    <property type="protein sequence ID" value="HFM98458.1"/>
    <property type="molecule type" value="Genomic_DNA"/>
</dbReference>
<dbReference type="GO" id="GO:0016042">
    <property type="term" value="P:lipid catabolic process"/>
    <property type="evidence" value="ECO:0007669"/>
    <property type="project" value="UniProtKB-KW"/>
</dbReference>
<reference evidence="5" key="1">
    <citation type="journal article" date="2020" name="mSystems">
        <title>Genome- and Community-Level Interaction Insights into Carbon Utilization and Element Cycling Functions of Hydrothermarchaeota in Hydrothermal Sediment.</title>
        <authorList>
            <person name="Zhou Z."/>
            <person name="Liu Y."/>
            <person name="Xu W."/>
            <person name="Pan J."/>
            <person name="Luo Z.H."/>
            <person name="Li M."/>
        </authorList>
    </citation>
    <scope>NUCLEOTIDE SEQUENCE [LARGE SCALE GENOMIC DNA]</scope>
    <source>
        <strain evidence="5">SpSt-418</strain>
    </source>
</reference>
<evidence type="ECO:0000256" key="2">
    <source>
        <dbReference type="ARBA" id="ARBA00022963"/>
    </source>
</evidence>
<dbReference type="SUPFAM" id="SSF53474">
    <property type="entry name" value="alpha/beta-Hydrolases"/>
    <property type="match status" value="1"/>
</dbReference>
<proteinExistence type="predicted"/>
<dbReference type="InterPro" id="IPR029058">
    <property type="entry name" value="AB_hydrolase_fold"/>
</dbReference>
<dbReference type="AlphaFoldDB" id="A0A7C3PGH1"/>
<evidence type="ECO:0000256" key="1">
    <source>
        <dbReference type="ARBA" id="ARBA00022801"/>
    </source>
</evidence>
<dbReference type="Gene3D" id="3.40.50.1820">
    <property type="entry name" value="alpha/beta hydrolase"/>
    <property type="match status" value="1"/>
</dbReference>
<name>A0A7C3PGH1_9CYAN</name>
<keyword evidence="2" id="KW-0442">Lipid degradation</keyword>
<accession>A0A7C3PGH1</accession>
<dbReference type="PANTHER" id="PTHR10272">
    <property type="entry name" value="PLATELET-ACTIVATING FACTOR ACETYLHYDROLASE"/>
    <property type="match status" value="1"/>
</dbReference>
<dbReference type="Pfam" id="PF07176">
    <property type="entry name" value="DUF1400"/>
    <property type="match status" value="1"/>
</dbReference>
<keyword evidence="1 5" id="KW-0378">Hydrolase</keyword>
<protein>
    <submittedName>
        <fullName evidence="5">Alpha/beta hydrolase</fullName>
    </submittedName>
</protein>